<dbReference type="InterPro" id="IPR039426">
    <property type="entry name" value="TonB-dep_rcpt-like"/>
</dbReference>
<evidence type="ECO:0000256" key="1">
    <source>
        <dbReference type="ARBA" id="ARBA00004571"/>
    </source>
</evidence>
<keyword evidence="13" id="KW-1185">Reference proteome</keyword>
<dbReference type="InterPro" id="IPR000531">
    <property type="entry name" value="Beta-barrel_TonB"/>
</dbReference>
<comment type="subcellular location">
    <subcellularLocation>
        <location evidence="1 8">Cell outer membrane</location>
        <topology evidence="1 8">Multi-pass membrane protein</topology>
    </subcellularLocation>
</comment>
<evidence type="ECO:0000256" key="7">
    <source>
        <dbReference type="ARBA" id="ARBA00023237"/>
    </source>
</evidence>
<feature type="domain" description="TonB-dependent receptor-like beta-barrel" evidence="10">
    <location>
        <begin position="402"/>
        <end position="841"/>
    </location>
</feature>
<dbReference type="Gene3D" id="2.40.170.20">
    <property type="entry name" value="TonB-dependent receptor, beta-barrel domain"/>
    <property type="match status" value="1"/>
</dbReference>
<keyword evidence="4 8" id="KW-0812">Transmembrane</keyword>
<evidence type="ECO:0000256" key="6">
    <source>
        <dbReference type="ARBA" id="ARBA00023136"/>
    </source>
</evidence>
<evidence type="ECO:0000313" key="13">
    <source>
        <dbReference type="Proteomes" id="UP000660862"/>
    </source>
</evidence>
<evidence type="ECO:0000256" key="5">
    <source>
        <dbReference type="ARBA" id="ARBA00023077"/>
    </source>
</evidence>
<dbReference type="PROSITE" id="PS52016">
    <property type="entry name" value="TONB_DEPENDENT_REC_3"/>
    <property type="match status" value="1"/>
</dbReference>
<dbReference type="InterPro" id="IPR008969">
    <property type="entry name" value="CarboxyPept-like_regulatory"/>
</dbReference>
<evidence type="ECO:0000256" key="8">
    <source>
        <dbReference type="PROSITE-ProRule" id="PRU01360"/>
    </source>
</evidence>
<evidence type="ECO:0000259" key="10">
    <source>
        <dbReference type="Pfam" id="PF00593"/>
    </source>
</evidence>
<dbReference type="InterPro" id="IPR036942">
    <property type="entry name" value="Beta-barrel_TonB_sf"/>
</dbReference>
<dbReference type="Pfam" id="PF07715">
    <property type="entry name" value="Plug"/>
    <property type="match status" value="1"/>
</dbReference>
<protein>
    <submittedName>
        <fullName evidence="12">SusC/RagA family TonB-linked outer membrane protein</fullName>
    </submittedName>
</protein>
<dbReference type="SUPFAM" id="SSF56935">
    <property type="entry name" value="Porins"/>
    <property type="match status" value="1"/>
</dbReference>
<evidence type="ECO:0000259" key="11">
    <source>
        <dbReference type="Pfam" id="PF07715"/>
    </source>
</evidence>
<proteinExistence type="inferred from homology"/>
<feature type="domain" description="TonB-dependent receptor plug" evidence="11">
    <location>
        <begin position="85"/>
        <end position="191"/>
    </location>
</feature>
<gene>
    <name evidence="12" type="ORF">GCM10007415_09710</name>
</gene>
<dbReference type="InterPro" id="IPR037066">
    <property type="entry name" value="Plug_dom_sf"/>
</dbReference>
<comment type="similarity">
    <text evidence="8 9">Belongs to the TonB-dependent receptor family.</text>
</comment>
<dbReference type="NCBIfam" id="TIGR04056">
    <property type="entry name" value="OMP_RagA_SusC"/>
    <property type="match status" value="1"/>
</dbReference>
<dbReference type="NCBIfam" id="TIGR04057">
    <property type="entry name" value="SusC_RagA_signa"/>
    <property type="match status" value="1"/>
</dbReference>
<name>A0A917HHK6_9SPHI</name>
<dbReference type="GO" id="GO:0009279">
    <property type="term" value="C:cell outer membrane"/>
    <property type="evidence" value="ECO:0007669"/>
    <property type="project" value="UniProtKB-SubCell"/>
</dbReference>
<dbReference type="SUPFAM" id="SSF49464">
    <property type="entry name" value="Carboxypeptidase regulatory domain-like"/>
    <property type="match status" value="1"/>
</dbReference>
<keyword evidence="5 9" id="KW-0798">TonB box</keyword>
<reference evidence="12" key="2">
    <citation type="submission" date="2020-09" db="EMBL/GenBank/DDBJ databases">
        <authorList>
            <person name="Sun Q."/>
            <person name="Zhou Y."/>
        </authorList>
    </citation>
    <scope>NUCLEOTIDE SEQUENCE</scope>
    <source>
        <strain evidence="12">CGMCC 1.12195</strain>
    </source>
</reference>
<dbReference type="AlphaFoldDB" id="A0A917HHK6"/>
<reference evidence="12" key="1">
    <citation type="journal article" date="2014" name="Int. J. Syst. Evol. Microbiol.">
        <title>Complete genome sequence of Corynebacterium casei LMG S-19264T (=DSM 44701T), isolated from a smear-ripened cheese.</title>
        <authorList>
            <consortium name="US DOE Joint Genome Institute (JGI-PGF)"/>
            <person name="Walter F."/>
            <person name="Albersmeier A."/>
            <person name="Kalinowski J."/>
            <person name="Ruckert C."/>
        </authorList>
    </citation>
    <scope>NUCLEOTIDE SEQUENCE</scope>
    <source>
        <strain evidence="12">CGMCC 1.12195</strain>
    </source>
</reference>
<dbReference type="InterPro" id="IPR023996">
    <property type="entry name" value="TonB-dep_OMP_SusC/RagA"/>
</dbReference>
<dbReference type="InterPro" id="IPR023997">
    <property type="entry name" value="TonB-dep_OMP_SusC/RagA_CS"/>
</dbReference>
<keyword evidence="2 8" id="KW-0813">Transport</keyword>
<dbReference type="Gene3D" id="2.170.130.10">
    <property type="entry name" value="TonB-dependent receptor, plug domain"/>
    <property type="match status" value="1"/>
</dbReference>
<evidence type="ECO:0000256" key="2">
    <source>
        <dbReference type="ARBA" id="ARBA00022448"/>
    </source>
</evidence>
<keyword evidence="3 8" id="KW-1134">Transmembrane beta strand</keyword>
<dbReference type="InterPro" id="IPR012910">
    <property type="entry name" value="Plug_dom"/>
</dbReference>
<comment type="caution">
    <text evidence="12">The sequence shown here is derived from an EMBL/GenBank/DDBJ whole genome shotgun (WGS) entry which is preliminary data.</text>
</comment>
<evidence type="ECO:0000313" key="12">
    <source>
        <dbReference type="EMBL" id="GGG79547.1"/>
    </source>
</evidence>
<keyword evidence="6 8" id="KW-0472">Membrane</keyword>
<dbReference type="Proteomes" id="UP000660862">
    <property type="component" value="Unassembled WGS sequence"/>
</dbReference>
<sequence>MSGIPLSGVNVSVADSNGGVSTDDQGNFSLTISDLQQSLRFSYIGMKDRIVPLDGRQVLDVVLEADAHNLSEVVVIGYGQQSRATLTTSISKVDNKVLENIPFANPASALQGTVSGLRVQSTSGQPGQAPRVILRGSTSINNPNGSAPLYLIDGVIRSNMDHLNTDDIESLQVLKDAAATSIYGARGSNGVILITTKSGKAGTARISYGYDLTTSQLGRQYDLVSAKDYIYFQRLGIAARGLTDPTQLAKLTQASSAGTGNDLSKNTAFTTQYLSAENEHKLNEGWQSMPDPIDPTKTIIFKETDFQDVLFRTGISHNHSINASGGNDKATFNAGVGYLTNNGIAITTNYERLSVNLNGDLTLRDNIKVFGRVLYANSGDRQVSNLSNIFSRSIAIPATTKYTYEDGTLAPGLNASIGNVAYHLNTQEAKNSESNLTVALGGRWELLPGFAFEPQVSLYTINADSRFFQKAYYNGPLQFVDARNATGGASKQVQQQADALFTYVKSFREHNLDVTAGFSYFGRLNSGLSASGQGAASDLIPTLNASGMPVAVSGTESEQVIAGFLSRVNYDYKQKYLVSLNARYDGASNLGDNHKWGFFPGVSVGWNMHREDFWGESLANLMQLKLRASYGVNGNISGLGPYQAQGQYAVGQRYGGYAAIQNTILPNMDLKWEQSKTFNVGADLGLWNNRITMLVDVYRRVTDNLLTSMSLPQSTGFASILTNLGSLENRGVEIELSADLLPRESAVQWLLSFNASKVKNKILKLPNNGIENNRIGGIYVWDPARGDYAWLGGLQEGGRIGDLFAYKQLSIYATDEEAAGGPTDMIIPGADKTKYGGSVNWLDVDGNGLIEATDRVHVGNIYPVWTGGFSSSVSYKNLALNVRMDYTTGHTIYNYTRAQGIGQFVGENGLVSDVLRSWQQPGDQTDVPRVYWADQQAQNNLFRGNSNYYERGDFLALRELTLSYALPSQWLQRVKVSSLRLNVTGNNLYYFTKYEGLNPEEGGDDRGRYPVPRSFIFGINVGF</sequence>
<accession>A0A917HHK6</accession>
<evidence type="ECO:0000256" key="3">
    <source>
        <dbReference type="ARBA" id="ARBA00022452"/>
    </source>
</evidence>
<dbReference type="Pfam" id="PF13715">
    <property type="entry name" value="CarbopepD_reg_2"/>
    <property type="match status" value="1"/>
</dbReference>
<evidence type="ECO:0000256" key="9">
    <source>
        <dbReference type="RuleBase" id="RU003357"/>
    </source>
</evidence>
<dbReference type="EMBL" id="BMER01000001">
    <property type="protein sequence ID" value="GGG79547.1"/>
    <property type="molecule type" value="Genomic_DNA"/>
</dbReference>
<evidence type="ECO:0000256" key="4">
    <source>
        <dbReference type="ARBA" id="ARBA00022692"/>
    </source>
</evidence>
<keyword evidence="7 8" id="KW-0998">Cell outer membrane</keyword>
<dbReference type="Pfam" id="PF00593">
    <property type="entry name" value="TonB_dep_Rec_b-barrel"/>
    <property type="match status" value="1"/>
</dbReference>
<organism evidence="12 13">
    <name type="scientific">Parapedobacter pyrenivorans</name>
    <dbReference type="NCBI Taxonomy" id="1305674"/>
    <lineage>
        <taxon>Bacteria</taxon>
        <taxon>Pseudomonadati</taxon>
        <taxon>Bacteroidota</taxon>
        <taxon>Sphingobacteriia</taxon>
        <taxon>Sphingobacteriales</taxon>
        <taxon>Sphingobacteriaceae</taxon>
        <taxon>Parapedobacter</taxon>
    </lineage>
</organism>